<evidence type="ECO:0000256" key="4">
    <source>
        <dbReference type="SAM" id="MobiDB-lite"/>
    </source>
</evidence>
<dbReference type="GO" id="GO:0006935">
    <property type="term" value="P:chemotaxis"/>
    <property type="evidence" value="ECO:0007669"/>
    <property type="project" value="InterPro"/>
</dbReference>
<protein>
    <submittedName>
        <fullName evidence="6">Methyl-accepting chemotaxis sensory transducer</fullName>
    </submittedName>
</protein>
<proteinExistence type="inferred from homology"/>
<evidence type="ECO:0000256" key="1">
    <source>
        <dbReference type="ARBA" id="ARBA00023224"/>
    </source>
</evidence>
<dbReference type="Pfam" id="PF22673">
    <property type="entry name" value="MCP-like_PDC_1"/>
    <property type="match status" value="1"/>
</dbReference>
<evidence type="ECO:0000256" key="3">
    <source>
        <dbReference type="PROSITE-ProRule" id="PRU00284"/>
    </source>
</evidence>
<evidence type="ECO:0000259" key="5">
    <source>
        <dbReference type="PROSITE" id="PS50111"/>
    </source>
</evidence>
<feature type="domain" description="Methyl-accepting transducer" evidence="5">
    <location>
        <begin position="51"/>
        <end position="287"/>
    </location>
</feature>
<dbReference type="InterPro" id="IPR004090">
    <property type="entry name" value="Chemotax_Me-accpt_rcpt"/>
</dbReference>
<dbReference type="Gene3D" id="1.10.287.950">
    <property type="entry name" value="Methyl-accepting chemotaxis protein"/>
    <property type="match status" value="1"/>
</dbReference>
<name>A0A917CTA5_9BACL</name>
<gene>
    <name evidence="6" type="ORF">GCM10010916_12990</name>
</gene>
<dbReference type="SUPFAM" id="SSF103190">
    <property type="entry name" value="Sensory domain-like"/>
    <property type="match status" value="1"/>
</dbReference>
<keyword evidence="1 3" id="KW-0807">Transducer</keyword>
<dbReference type="Proteomes" id="UP000644756">
    <property type="component" value="Unassembled WGS sequence"/>
</dbReference>
<evidence type="ECO:0000256" key="2">
    <source>
        <dbReference type="ARBA" id="ARBA00029447"/>
    </source>
</evidence>
<dbReference type="GO" id="GO:0004888">
    <property type="term" value="F:transmembrane signaling receptor activity"/>
    <property type="evidence" value="ECO:0007669"/>
    <property type="project" value="InterPro"/>
</dbReference>
<reference evidence="6" key="2">
    <citation type="submission" date="2020-09" db="EMBL/GenBank/DDBJ databases">
        <authorList>
            <person name="Sun Q."/>
            <person name="Zhou Y."/>
        </authorList>
    </citation>
    <scope>NUCLEOTIDE SEQUENCE</scope>
    <source>
        <strain evidence="6">CGMCC 1.12987</strain>
    </source>
</reference>
<dbReference type="PROSITE" id="PS50111">
    <property type="entry name" value="CHEMOTAXIS_TRANSDUC_2"/>
    <property type="match status" value="1"/>
</dbReference>
<dbReference type="Gene3D" id="3.30.450.20">
    <property type="entry name" value="PAS domain"/>
    <property type="match status" value="1"/>
</dbReference>
<dbReference type="PANTHER" id="PTHR32089:SF112">
    <property type="entry name" value="LYSOZYME-LIKE PROTEIN-RELATED"/>
    <property type="match status" value="1"/>
</dbReference>
<dbReference type="GO" id="GO:0007165">
    <property type="term" value="P:signal transduction"/>
    <property type="evidence" value="ECO:0007669"/>
    <property type="project" value="UniProtKB-KW"/>
</dbReference>
<dbReference type="InterPro" id="IPR029151">
    <property type="entry name" value="Sensor-like_sf"/>
</dbReference>
<dbReference type="SMART" id="SM00283">
    <property type="entry name" value="MA"/>
    <property type="match status" value="1"/>
</dbReference>
<dbReference type="InterPro" id="IPR004089">
    <property type="entry name" value="MCPsignal_dom"/>
</dbReference>
<feature type="region of interest" description="Disordered" evidence="4">
    <location>
        <begin position="1"/>
        <end position="26"/>
    </location>
</feature>
<dbReference type="PANTHER" id="PTHR32089">
    <property type="entry name" value="METHYL-ACCEPTING CHEMOTAXIS PROTEIN MCPB"/>
    <property type="match status" value="1"/>
</dbReference>
<dbReference type="GO" id="GO:0016020">
    <property type="term" value="C:membrane"/>
    <property type="evidence" value="ECO:0007669"/>
    <property type="project" value="InterPro"/>
</dbReference>
<comment type="similarity">
    <text evidence="2">Belongs to the methyl-accepting chemotaxis (MCP) protein family.</text>
</comment>
<reference evidence="6" key="1">
    <citation type="journal article" date="2014" name="Int. J. Syst. Evol. Microbiol.">
        <title>Complete genome sequence of Corynebacterium casei LMG S-19264T (=DSM 44701T), isolated from a smear-ripened cheese.</title>
        <authorList>
            <consortium name="US DOE Joint Genome Institute (JGI-PGF)"/>
            <person name="Walter F."/>
            <person name="Albersmeier A."/>
            <person name="Kalinowski J."/>
            <person name="Ruckert C."/>
        </authorList>
    </citation>
    <scope>NUCLEOTIDE SEQUENCE</scope>
    <source>
        <strain evidence="6">CGMCC 1.12987</strain>
    </source>
</reference>
<dbReference type="Pfam" id="PF00015">
    <property type="entry name" value="MCPsignal"/>
    <property type="match status" value="1"/>
</dbReference>
<evidence type="ECO:0000313" key="6">
    <source>
        <dbReference type="EMBL" id="GGF97119.1"/>
    </source>
</evidence>
<evidence type="ECO:0000313" key="7">
    <source>
        <dbReference type="Proteomes" id="UP000644756"/>
    </source>
</evidence>
<dbReference type="CDD" id="cd18773">
    <property type="entry name" value="PDC1_HK_sensor"/>
    <property type="match status" value="1"/>
</dbReference>
<sequence length="464" mass="52174">MSRLQKWLKPNKDKFEASREEQEQESMRQLINESLVISDQLTAVVEEVEQSITHLTNIADRSAVQEDRLRSRSQHAKERIEETFSALQEVAAAADQISVTSAHLNEESKHTKEVVLEVRESLTTTDQVMNDLRAQNKAMELHIGQLIEQTSRINEINAFIQEIVSQTSLLALNASIEAAHAGEYGRGFSVVAQEIKKLAEQSHEAVRRSSTIVTEIEQGVRQVVNSVEVEKNAVERGVAEMEHNKARMDKIFQRINEVDMLVGQTSAASLQQTILTARTTDMLKEVVETVDHTLQSVDETLQLTHEQRHQIGKVDRIGRNLQKSSRELTQAIQQAGIKQEVRAIDVNVSVMLEKLHRLASEPHMISLNQTEHQQRLSAMLRDSEEIEAVWSNRDDGSFIYSEPEAGLLNGKGREWWKQAMEGKPYTSDIYISAITKKPCLTLSMPIAGHGGKPVGVVGIDIMLK</sequence>
<keyword evidence="7" id="KW-1185">Reference proteome</keyword>
<feature type="compositionally biased region" description="Basic and acidic residues" evidence="4">
    <location>
        <begin position="10"/>
        <end position="21"/>
    </location>
</feature>
<comment type="caution">
    <text evidence="6">The sequence shown here is derived from an EMBL/GenBank/DDBJ whole genome shotgun (WGS) entry which is preliminary data.</text>
</comment>
<dbReference type="SUPFAM" id="SSF58104">
    <property type="entry name" value="Methyl-accepting chemotaxis protein (MCP) signaling domain"/>
    <property type="match status" value="1"/>
</dbReference>
<dbReference type="RefSeq" id="WP_188530093.1">
    <property type="nucleotide sequence ID" value="NZ_BMGR01000003.1"/>
</dbReference>
<dbReference type="EMBL" id="BMGR01000003">
    <property type="protein sequence ID" value="GGF97119.1"/>
    <property type="molecule type" value="Genomic_DNA"/>
</dbReference>
<dbReference type="AlphaFoldDB" id="A0A917CTA5"/>
<accession>A0A917CTA5</accession>
<organism evidence="6 7">
    <name type="scientific">Paenibacillus abyssi</name>
    <dbReference type="NCBI Taxonomy" id="1340531"/>
    <lineage>
        <taxon>Bacteria</taxon>
        <taxon>Bacillati</taxon>
        <taxon>Bacillota</taxon>
        <taxon>Bacilli</taxon>
        <taxon>Bacillales</taxon>
        <taxon>Paenibacillaceae</taxon>
        <taxon>Paenibacillus</taxon>
    </lineage>
</organism>
<dbReference type="PRINTS" id="PR00260">
    <property type="entry name" value="CHEMTRNSDUCR"/>
</dbReference>